<protein>
    <submittedName>
        <fullName evidence="3">PEP-CTERM protein-sorting domain-containing protein/MYXO-CTERM domain-containing protein</fullName>
    </submittedName>
</protein>
<evidence type="ECO:0000259" key="2">
    <source>
        <dbReference type="Pfam" id="PF07589"/>
    </source>
</evidence>
<feature type="chain" id="PRO_5012997357" evidence="1">
    <location>
        <begin position="20"/>
        <end position="271"/>
    </location>
</feature>
<keyword evidence="4" id="KW-1185">Reference proteome</keyword>
<organism evidence="3 4">
    <name type="scientific">Rubritalea squalenifaciens DSM 18772</name>
    <dbReference type="NCBI Taxonomy" id="1123071"/>
    <lineage>
        <taxon>Bacteria</taxon>
        <taxon>Pseudomonadati</taxon>
        <taxon>Verrucomicrobiota</taxon>
        <taxon>Verrucomicrobiia</taxon>
        <taxon>Verrucomicrobiales</taxon>
        <taxon>Rubritaleaceae</taxon>
        <taxon>Rubritalea</taxon>
    </lineage>
</organism>
<dbReference type="Proteomes" id="UP000184510">
    <property type="component" value="Unassembled WGS sequence"/>
</dbReference>
<proteinExistence type="predicted"/>
<keyword evidence="1" id="KW-0732">Signal</keyword>
<feature type="domain" description="Ice-binding protein C-terminal" evidence="2">
    <location>
        <begin position="247"/>
        <end position="270"/>
    </location>
</feature>
<gene>
    <name evidence="3" type="ORF">SAMN02745181_3354</name>
</gene>
<dbReference type="AlphaFoldDB" id="A0A1M6QC09"/>
<dbReference type="InterPro" id="IPR013424">
    <property type="entry name" value="Ice-binding_C"/>
</dbReference>
<dbReference type="NCBIfam" id="TIGR03901">
    <property type="entry name" value="MYXO-CTERM"/>
    <property type="match status" value="1"/>
</dbReference>
<evidence type="ECO:0000256" key="1">
    <source>
        <dbReference type="SAM" id="SignalP"/>
    </source>
</evidence>
<dbReference type="RefSeq" id="WP_143184909.1">
    <property type="nucleotide sequence ID" value="NZ_FQYR01000006.1"/>
</dbReference>
<sequence>MKTPSICVLLAASTLCAHAAIVSSYSAGVDPTAGTTGAADPLSQGWAASTGSPGSFNYGADSTNGGWRITDGTAGGAFFYQQSLSGSAVTEMTSFGWTATWTTAVNRDAVSSSGVPNGVNDYYNAGSNQNNNAFWLEVAGNYLYVLSFQSDADGDILISDGTNTFDITSGVDSLSDELGTGAPSVTYVTFTLSYDVGGGQASLSDSLGGNHGVVATSGSGSTNRIVFGATSSGGQGSTTWNSISVESIPEPSSLALLGAAGLLGLTRRRRK</sequence>
<dbReference type="InParanoid" id="A0A1M6QC09"/>
<name>A0A1M6QC09_9BACT</name>
<evidence type="ECO:0000313" key="3">
    <source>
        <dbReference type="EMBL" id="SHK17819.1"/>
    </source>
</evidence>
<dbReference type="Pfam" id="PF07589">
    <property type="entry name" value="PEP-CTERM"/>
    <property type="match status" value="1"/>
</dbReference>
<dbReference type="InterPro" id="IPR024038">
    <property type="entry name" value="MYXO-CTERM"/>
</dbReference>
<dbReference type="OrthoDB" id="9940748at2"/>
<evidence type="ECO:0000313" key="4">
    <source>
        <dbReference type="Proteomes" id="UP000184510"/>
    </source>
</evidence>
<reference evidence="3 4" key="1">
    <citation type="submission" date="2016-11" db="EMBL/GenBank/DDBJ databases">
        <authorList>
            <person name="Jaros S."/>
            <person name="Januszkiewicz K."/>
            <person name="Wedrychowicz H."/>
        </authorList>
    </citation>
    <scope>NUCLEOTIDE SEQUENCE [LARGE SCALE GENOMIC DNA]</scope>
    <source>
        <strain evidence="3 4">DSM 18772</strain>
    </source>
</reference>
<accession>A0A1M6QC09</accession>
<feature type="signal peptide" evidence="1">
    <location>
        <begin position="1"/>
        <end position="19"/>
    </location>
</feature>
<dbReference type="NCBIfam" id="TIGR02595">
    <property type="entry name" value="PEP_CTERM"/>
    <property type="match status" value="1"/>
</dbReference>
<dbReference type="EMBL" id="FQYR01000006">
    <property type="protein sequence ID" value="SHK17819.1"/>
    <property type="molecule type" value="Genomic_DNA"/>
</dbReference>